<feature type="domain" description="HTH araC/xylS-type" evidence="4">
    <location>
        <begin position="1"/>
        <end position="75"/>
    </location>
</feature>
<dbReference type="InterPro" id="IPR009057">
    <property type="entry name" value="Homeodomain-like_sf"/>
</dbReference>
<evidence type="ECO:0000256" key="3">
    <source>
        <dbReference type="ARBA" id="ARBA00023163"/>
    </source>
</evidence>
<keyword evidence="2" id="KW-0238">DNA-binding</keyword>
<dbReference type="Pfam" id="PF12833">
    <property type="entry name" value="HTH_18"/>
    <property type="match status" value="1"/>
</dbReference>
<dbReference type="SMART" id="SM00342">
    <property type="entry name" value="HTH_ARAC"/>
    <property type="match status" value="1"/>
</dbReference>
<protein>
    <submittedName>
        <fullName evidence="5">Ornithine utilization regulator</fullName>
    </submittedName>
</protein>
<sequence length="75" mass="8344">MHISASTLQRRLAVEGTSFQSLKDQLRRDLAIERLSTSSTPVSQLAAQLGFADTTAFNRAFKVWTGSTPGSYRRR</sequence>
<dbReference type="PANTHER" id="PTHR47894:SF1">
    <property type="entry name" value="HTH-TYPE TRANSCRIPTIONAL REGULATOR VQSM"/>
    <property type="match status" value="1"/>
</dbReference>
<gene>
    <name evidence="5" type="ORF">CNECB9_5060005</name>
</gene>
<dbReference type="GO" id="GO:0000976">
    <property type="term" value="F:transcription cis-regulatory region binding"/>
    <property type="evidence" value="ECO:0007669"/>
    <property type="project" value="TreeGrafter"/>
</dbReference>
<accession>A0A1K0JVG3</accession>
<dbReference type="GO" id="GO:0003700">
    <property type="term" value="F:DNA-binding transcription factor activity"/>
    <property type="evidence" value="ECO:0007669"/>
    <property type="project" value="InterPro"/>
</dbReference>
<keyword evidence="3" id="KW-0804">Transcription</keyword>
<evidence type="ECO:0000313" key="5">
    <source>
        <dbReference type="EMBL" id="SCU91258.1"/>
    </source>
</evidence>
<proteinExistence type="predicted"/>
<reference evidence="5" key="1">
    <citation type="submission" date="2016-09" db="EMBL/GenBank/DDBJ databases">
        <authorList>
            <person name="Capua I."/>
            <person name="De Benedictis P."/>
            <person name="Joannis T."/>
            <person name="Lombin L.H."/>
            <person name="Cattoli G."/>
        </authorList>
    </citation>
    <scope>NUCLEOTIDE SEQUENCE</scope>
    <source>
        <strain evidence="5">B9</strain>
    </source>
</reference>
<dbReference type="RefSeq" id="WP_340528911.1">
    <property type="nucleotide sequence ID" value="NZ_FMSH01000453.1"/>
</dbReference>
<dbReference type="GO" id="GO:0005829">
    <property type="term" value="C:cytosol"/>
    <property type="evidence" value="ECO:0007669"/>
    <property type="project" value="TreeGrafter"/>
</dbReference>
<dbReference type="PROSITE" id="PS01124">
    <property type="entry name" value="HTH_ARAC_FAMILY_2"/>
    <property type="match status" value="1"/>
</dbReference>
<dbReference type="InterPro" id="IPR018060">
    <property type="entry name" value="HTH_AraC"/>
</dbReference>
<dbReference type="PANTHER" id="PTHR47894">
    <property type="entry name" value="HTH-TYPE TRANSCRIPTIONAL REGULATOR GADX"/>
    <property type="match status" value="1"/>
</dbReference>
<evidence type="ECO:0000256" key="2">
    <source>
        <dbReference type="ARBA" id="ARBA00023125"/>
    </source>
</evidence>
<name>A0A1K0JVG3_CUPNE</name>
<dbReference type="Gene3D" id="1.10.10.60">
    <property type="entry name" value="Homeodomain-like"/>
    <property type="match status" value="1"/>
</dbReference>
<evidence type="ECO:0000256" key="1">
    <source>
        <dbReference type="ARBA" id="ARBA00023015"/>
    </source>
</evidence>
<dbReference type="SUPFAM" id="SSF46689">
    <property type="entry name" value="Homeodomain-like"/>
    <property type="match status" value="1"/>
</dbReference>
<organism evidence="5">
    <name type="scientific">Cupriavidus necator</name>
    <name type="common">Alcaligenes eutrophus</name>
    <name type="synonym">Ralstonia eutropha</name>
    <dbReference type="NCBI Taxonomy" id="106590"/>
    <lineage>
        <taxon>Bacteria</taxon>
        <taxon>Pseudomonadati</taxon>
        <taxon>Pseudomonadota</taxon>
        <taxon>Betaproteobacteria</taxon>
        <taxon>Burkholderiales</taxon>
        <taxon>Burkholderiaceae</taxon>
        <taxon>Cupriavidus</taxon>
    </lineage>
</organism>
<dbReference type="PRINTS" id="PR00032">
    <property type="entry name" value="HTHARAC"/>
</dbReference>
<keyword evidence="1" id="KW-0805">Transcription regulation</keyword>
<dbReference type="AlphaFoldDB" id="A0A1K0JVG3"/>
<evidence type="ECO:0000259" key="4">
    <source>
        <dbReference type="PROSITE" id="PS01124"/>
    </source>
</evidence>
<dbReference type="InterPro" id="IPR020449">
    <property type="entry name" value="Tscrpt_reg_AraC-type_HTH"/>
</dbReference>
<dbReference type="EMBL" id="FMSH01000453">
    <property type="protein sequence ID" value="SCU91258.1"/>
    <property type="molecule type" value="Genomic_DNA"/>
</dbReference>